<evidence type="ECO:0000256" key="14">
    <source>
        <dbReference type="SAM" id="MobiDB-lite"/>
    </source>
</evidence>
<keyword evidence="6 15" id="KW-1133">Transmembrane helix</keyword>
<feature type="region of interest" description="Disordered" evidence="14">
    <location>
        <begin position="149"/>
        <end position="186"/>
    </location>
</feature>
<evidence type="ECO:0000256" key="15">
    <source>
        <dbReference type="SAM" id="Phobius"/>
    </source>
</evidence>
<feature type="repeat" description="ANK" evidence="12">
    <location>
        <begin position="567"/>
        <end position="599"/>
    </location>
</feature>
<dbReference type="SUPFAM" id="SSF57850">
    <property type="entry name" value="RING/U-box"/>
    <property type="match status" value="2"/>
</dbReference>
<dbReference type="Gene3D" id="1.25.40.20">
    <property type="entry name" value="Ankyrin repeat-containing domain"/>
    <property type="match status" value="4"/>
</dbReference>
<evidence type="ECO:0000256" key="11">
    <source>
        <dbReference type="ARBA" id="ARBA00023303"/>
    </source>
</evidence>
<proteinExistence type="predicted"/>
<keyword evidence="10" id="KW-0325">Glycoprotein</keyword>
<keyword evidence="13" id="KW-0175">Coiled coil</keyword>
<gene>
    <name evidence="17" type="ORF">PLOB_00043425</name>
</gene>
<dbReference type="Gene3D" id="3.30.40.10">
    <property type="entry name" value="Zinc/RING finger domain, C3HC4 (zinc finger)"/>
    <property type="match status" value="2"/>
</dbReference>
<dbReference type="PROSITE" id="PS51698">
    <property type="entry name" value="U_BOX"/>
    <property type="match status" value="1"/>
</dbReference>
<protein>
    <recommendedName>
        <fullName evidence="16">U-box domain-containing protein</fullName>
    </recommendedName>
</protein>
<evidence type="ECO:0000256" key="2">
    <source>
        <dbReference type="ARBA" id="ARBA00022448"/>
    </source>
</evidence>
<evidence type="ECO:0000256" key="7">
    <source>
        <dbReference type="ARBA" id="ARBA00023043"/>
    </source>
</evidence>
<dbReference type="InterPro" id="IPR036770">
    <property type="entry name" value="Ankyrin_rpt-contain_sf"/>
</dbReference>
<keyword evidence="18" id="KW-1185">Reference proteome</keyword>
<evidence type="ECO:0000256" key="4">
    <source>
        <dbReference type="ARBA" id="ARBA00022692"/>
    </source>
</evidence>
<dbReference type="Pfam" id="PF15906">
    <property type="entry name" value="zf-NOSIP"/>
    <property type="match status" value="1"/>
</dbReference>
<organism evidence="17 18">
    <name type="scientific">Porites lobata</name>
    <dbReference type="NCBI Taxonomy" id="104759"/>
    <lineage>
        <taxon>Eukaryota</taxon>
        <taxon>Metazoa</taxon>
        <taxon>Cnidaria</taxon>
        <taxon>Anthozoa</taxon>
        <taxon>Hexacorallia</taxon>
        <taxon>Scleractinia</taxon>
        <taxon>Fungiina</taxon>
        <taxon>Poritidae</taxon>
        <taxon>Porites</taxon>
    </lineage>
</organism>
<feature type="non-terminal residue" evidence="17">
    <location>
        <position position="1"/>
    </location>
</feature>
<dbReference type="CDD" id="cd16662">
    <property type="entry name" value="RING-Ubox2_NOSIP"/>
    <property type="match status" value="1"/>
</dbReference>
<dbReference type="SUPFAM" id="SSF48403">
    <property type="entry name" value="Ankyrin repeat"/>
    <property type="match status" value="2"/>
</dbReference>
<dbReference type="PROSITE" id="PS50297">
    <property type="entry name" value="ANK_REP_REGION"/>
    <property type="match status" value="13"/>
</dbReference>
<keyword evidence="4 15" id="KW-0812">Transmembrane</keyword>
<feature type="repeat" description="ANK" evidence="12">
    <location>
        <begin position="737"/>
        <end position="769"/>
    </location>
</feature>
<feature type="repeat" description="ANK" evidence="12">
    <location>
        <begin position="635"/>
        <end position="667"/>
    </location>
</feature>
<dbReference type="PANTHER" id="PTHR47143:SF1">
    <property type="entry name" value="ION_TRANS DOMAIN-CONTAINING PROTEIN"/>
    <property type="match status" value="1"/>
</dbReference>
<feature type="repeat" description="ANK" evidence="12">
    <location>
        <begin position="870"/>
        <end position="902"/>
    </location>
</feature>
<feature type="coiled-coil region" evidence="13">
    <location>
        <begin position="88"/>
        <end position="123"/>
    </location>
</feature>
<feature type="repeat" description="ANK" evidence="12">
    <location>
        <begin position="493"/>
        <end position="525"/>
    </location>
</feature>
<keyword evidence="8" id="KW-0406">Ion transport</keyword>
<feature type="repeat" description="ANK" evidence="12">
    <location>
        <begin position="837"/>
        <end position="869"/>
    </location>
</feature>
<dbReference type="Proteomes" id="UP001159405">
    <property type="component" value="Unassembled WGS sequence"/>
</dbReference>
<evidence type="ECO:0000256" key="12">
    <source>
        <dbReference type="PROSITE-ProRule" id="PRU00023"/>
    </source>
</evidence>
<keyword evidence="7 12" id="KW-0040">ANK repeat</keyword>
<dbReference type="InterPro" id="IPR031790">
    <property type="entry name" value="Znf-NOSIP"/>
</dbReference>
<feature type="compositionally biased region" description="Polar residues" evidence="14">
    <location>
        <begin position="161"/>
        <end position="174"/>
    </location>
</feature>
<keyword evidence="3" id="KW-0716">Sensory transduction</keyword>
<dbReference type="CDD" id="cd16661">
    <property type="entry name" value="RING-Ubox1_NOSIP"/>
    <property type="match status" value="1"/>
</dbReference>
<keyword evidence="5" id="KW-0677">Repeat</keyword>
<evidence type="ECO:0000256" key="8">
    <source>
        <dbReference type="ARBA" id="ARBA00023065"/>
    </source>
</evidence>
<evidence type="ECO:0000256" key="1">
    <source>
        <dbReference type="ARBA" id="ARBA00004141"/>
    </source>
</evidence>
<feature type="repeat" description="ANK" evidence="12">
    <location>
        <begin position="669"/>
        <end position="701"/>
    </location>
</feature>
<evidence type="ECO:0000256" key="3">
    <source>
        <dbReference type="ARBA" id="ARBA00022606"/>
    </source>
</evidence>
<feature type="domain" description="U-box" evidence="16">
    <location>
        <begin position="56"/>
        <end position="91"/>
    </location>
</feature>
<dbReference type="EMBL" id="CALNXK010000071">
    <property type="protein sequence ID" value="CAH3143455.1"/>
    <property type="molecule type" value="Genomic_DNA"/>
</dbReference>
<keyword evidence="9 15" id="KW-0472">Membrane</keyword>
<feature type="repeat" description="ANK" evidence="12">
    <location>
        <begin position="770"/>
        <end position="794"/>
    </location>
</feature>
<feature type="repeat" description="ANK" evidence="12">
    <location>
        <begin position="459"/>
        <end position="492"/>
    </location>
</feature>
<dbReference type="InterPro" id="IPR052076">
    <property type="entry name" value="TRP_cation_channel"/>
</dbReference>
<accession>A0ABN8PK19</accession>
<dbReference type="SMART" id="SM00248">
    <property type="entry name" value="ANK"/>
    <property type="match status" value="16"/>
</dbReference>
<dbReference type="Pfam" id="PF00023">
    <property type="entry name" value="Ank"/>
    <property type="match status" value="2"/>
</dbReference>
<feature type="transmembrane region" description="Helical" evidence="15">
    <location>
        <begin position="1180"/>
        <end position="1202"/>
    </location>
</feature>
<feature type="repeat" description="ANK" evidence="12">
    <location>
        <begin position="390"/>
        <end position="422"/>
    </location>
</feature>
<name>A0ABN8PK19_9CNID</name>
<evidence type="ECO:0000256" key="10">
    <source>
        <dbReference type="ARBA" id="ARBA00023180"/>
    </source>
</evidence>
<sequence>TNAAIFFVCSKTLEQSIMTRHAKNCTAGTVYSYHERKKDTQKSGYGSKAVRLGKDSVKSFDCCSLTLQPCREPVVTPDGFLYDREAILECLLHQKTEAARKMKAFEKQKKKQEAEELGKIEEKERSKVESFVNMEKRLTTKTTSAFTVTKEKSAAGPSSVVDDQTPSTSNGTTSKGKDKSLPSFWVPSLTPQAEPTLLKKPDTKTYCPMSGKPLKIKDLVAVKLTPIDDKDDGRPMVAKSERYKCAVTHDTLGNSVPCAVLKNTGHVVTMDCVEKLIKKDMLCPFTGAKLKDSDIIPLQRVGDLDYIAFGEGPTDFSMQVLNHRDSQVEVRPKSVNAVSKGLQRSISYAMEGTMVSREVDLYEVCREGDVVALNTLLETSQPNLDHSNAKGLSALHYAARNNHAEVIQLLINHGADPNVRSRVEHKALSPLHFAAWFNAAKAVDVLLRNGANVESGSAFGQKPLHYAVSRASAELVMTLITKGKANLNGLDNHRFSPLHLATQRGRLDIIKILIEHGADISAVNEESETAIHIAAREGRDEVLRHLLQRVSMTGLSCKDLVNKENDEAKTCLHLAVQGGHVEAAMVCLEYGANLRSVKKSRDHLPLHVASSLGDLQMVKFLLSHDLIKVDEEDSGGMTPILRASLSGNVEVIEHLINKGASINPLSGCTAPSPLMCAVKNGHHDAIKFLLQRGALIDFTDSYHRTCLHVAAHSGNADTVDIILKNGGRDLIYSVDKENRTPIHHAACNGSLQIVQTLLNAEADVNIKDYEEKVPLHLAAESGNLACVKLLLEANPKSLYNTEYRMRTPIHYAAFEGHVHVVKFLLDQGANPDYRDENHLTPLMMAAQKDHYQTVILLLDYGAKIGARSKNRTTAIDVAAYFGNARIVRVLLNRGASVTNKCVFGQGCLDCAIKGSRPSETSLEILKHKRWKEAIEVKDDDGFCMMKKLIEKLPEVAKVAMDKCLETSDCMKTDEAFSISYNFVYLDPVPGKQTNSKGMRYFGPKEMLKCGHRELILHPLTRELMKLKRQALIIKFFLLAAVFYIFYTINLTIFVLCLESLKIDEVGNSTTFFSQNVCAENLEPIRGVTAVISISSLLSHIYRIYVEKGSYWMDVSNTLELMTFFSALVSVSHFINRSEGFELSFAIIATLLAYLTLMSHLQSLLKTGIYITMMFEVLRTLLTVLAMFFLLLLAFALAFHVLLSREANASRAGLKIEDNDQDPFGSVELALLKVLDMMIGELEYNTFFVDKNLYLPELTRFVFALFCVLIPIVFMNLLIGLAVGDIESVQRNAELKLLAIEIEDVFTFERRLPNCFLRRIHKPSITKYPNKKACGWRKGITQIRRMISGMKDNSSLDEDNEGCLEQTAAAMSNRIYALEQT</sequence>
<comment type="subcellular location">
    <subcellularLocation>
        <location evidence="1">Membrane</location>
        <topology evidence="1">Multi-pass membrane protein</topology>
    </subcellularLocation>
</comment>
<dbReference type="InterPro" id="IPR003613">
    <property type="entry name" value="Ubox_domain"/>
</dbReference>
<comment type="caution">
    <text evidence="17">The sequence shown here is derived from an EMBL/GenBank/DDBJ whole genome shotgun (WGS) entry which is preliminary data.</text>
</comment>
<feature type="repeat" description="ANK" evidence="12">
    <location>
        <begin position="804"/>
        <end position="836"/>
    </location>
</feature>
<reference evidence="17 18" key="1">
    <citation type="submission" date="2022-05" db="EMBL/GenBank/DDBJ databases">
        <authorList>
            <consortium name="Genoscope - CEA"/>
            <person name="William W."/>
        </authorList>
    </citation>
    <scope>NUCLEOTIDE SEQUENCE [LARGE SCALE GENOMIC DNA]</scope>
</reference>
<feature type="transmembrane region" description="Helical" evidence="15">
    <location>
        <begin position="1140"/>
        <end position="1160"/>
    </location>
</feature>
<dbReference type="InterPro" id="IPR005821">
    <property type="entry name" value="Ion_trans_dom"/>
</dbReference>
<feature type="transmembrane region" description="Helical" evidence="15">
    <location>
        <begin position="1031"/>
        <end position="1055"/>
    </location>
</feature>
<dbReference type="Pfam" id="PF00520">
    <property type="entry name" value="Ion_trans"/>
    <property type="match status" value="1"/>
</dbReference>
<evidence type="ECO:0000313" key="18">
    <source>
        <dbReference type="Proteomes" id="UP001159405"/>
    </source>
</evidence>
<feature type="repeat" description="ANK" evidence="12">
    <location>
        <begin position="426"/>
        <end position="458"/>
    </location>
</feature>
<dbReference type="PROSITE" id="PS50088">
    <property type="entry name" value="ANK_REPEAT"/>
    <property type="match status" value="13"/>
</dbReference>
<dbReference type="InterPro" id="IPR002110">
    <property type="entry name" value="Ankyrin_rpt"/>
</dbReference>
<keyword evidence="11" id="KW-0407">Ion channel</keyword>
<dbReference type="PANTHER" id="PTHR47143">
    <property type="entry name" value="TRANSIENT RECEPTOR POTENTIAL CATION CHANNEL PROTEIN PAINLESS"/>
    <property type="match status" value="1"/>
</dbReference>
<evidence type="ECO:0000256" key="5">
    <source>
        <dbReference type="ARBA" id="ARBA00022737"/>
    </source>
</evidence>
<evidence type="ECO:0000256" key="13">
    <source>
        <dbReference type="SAM" id="Coils"/>
    </source>
</evidence>
<dbReference type="Pfam" id="PF12796">
    <property type="entry name" value="Ank_2"/>
    <property type="match status" value="5"/>
</dbReference>
<dbReference type="InterPro" id="IPR013083">
    <property type="entry name" value="Znf_RING/FYVE/PHD"/>
</dbReference>
<feature type="repeat" description="ANK" evidence="12">
    <location>
        <begin position="526"/>
        <end position="549"/>
    </location>
</feature>
<evidence type="ECO:0000256" key="9">
    <source>
        <dbReference type="ARBA" id="ARBA00023136"/>
    </source>
</evidence>
<evidence type="ECO:0000259" key="16">
    <source>
        <dbReference type="PROSITE" id="PS51698"/>
    </source>
</evidence>
<feature type="transmembrane region" description="Helical" evidence="15">
    <location>
        <begin position="1260"/>
        <end position="1282"/>
    </location>
</feature>
<dbReference type="PRINTS" id="PR01415">
    <property type="entry name" value="ANKYRIN"/>
</dbReference>
<keyword evidence="2" id="KW-0813">Transport</keyword>
<evidence type="ECO:0000256" key="6">
    <source>
        <dbReference type="ARBA" id="ARBA00022989"/>
    </source>
</evidence>
<evidence type="ECO:0000313" key="17">
    <source>
        <dbReference type="EMBL" id="CAH3143455.1"/>
    </source>
</evidence>